<dbReference type="GO" id="GO:0006511">
    <property type="term" value="P:ubiquitin-dependent protein catabolic process"/>
    <property type="evidence" value="ECO:0007669"/>
    <property type="project" value="TreeGrafter"/>
</dbReference>
<dbReference type="GeneID" id="30027622"/>
<dbReference type="GO" id="GO:0043130">
    <property type="term" value="F:ubiquitin binding"/>
    <property type="evidence" value="ECO:0007669"/>
    <property type="project" value="InterPro"/>
</dbReference>
<feature type="region of interest" description="Disordered" evidence="2">
    <location>
        <begin position="155"/>
        <end position="193"/>
    </location>
</feature>
<evidence type="ECO:0000256" key="1">
    <source>
        <dbReference type="ARBA" id="ARBA00022786"/>
    </source>
</evidence>
<dbReference type="STRING" id="869754.A0A1A0H4G6"/>
<dbReference type="EMBL" id="LXTC01000008">
    <property type="protein sequence ID" value="OBA18969.1"/>
    <property type="molecule type" value="Genomic_DNA"/>
</dbReference>
<reference evidence="4 5" key="1">
    <citation type="submission" date="2016-05" db="EMBL/GenBank/DDBJ databases">
        <title>Comparative genomics of biotechnologically important yeasts.</title>
        <authorList>
            <consortium name="DOE Joint Genome Institute"/>
            <person name="Riley R."/>
            <person name="Haridas S."/>
            <person name="Wolfe K.H."/>
            <person name="Lopes M.R."/>
            <person name="Hittinger C.T."/>
            <person name="Goker M."/>
            <person name="Salamov A."/>
            <person name="Wisecaver J."/>
            <person name="Long T.M."/>
            <person name="Aerts A.L."/>
            <person name="Barry K."/>
            <person name="Choi C."/>
            <person name="Clum A."/>
            <person name="Coughlan A.Y."/>
            <person name="Deshpande S."/>
            <person name="Douglass A.P."/>
            <person name="Hanson S.J."/>
            <person name="Klenk H.-P."/>
            <person name="LaButti K."/>
            <person name="Lapidus A."/>
            <person name="Lindquist E."/>
            <person name="Lipzen A."/>
            <person name="Meier-kolthoff J.P."/>
            <person name="Ohm R.A."/>
            <person name="Otillar R.P."/>
            <person name="Pangilinan J."/>
            <person name="Peng Y."/>
            <person name="Rokas A."/>
            <person name="Rosa C.A."/>
            <person name="Scheuner C."/>
            <person name="Sibirny A.A."/>
            <person name="Slot J.C."/>
            <person name="Stielow J.B."/>
            <person name="Sun H."/>
            <person name="Kurtzman C.P."/>
            <person name="Blackwell M."/>
            <person name="Grigoriev I.V."/>
            <person name="Jeffries T.W."/>
        </authorList>
    </citation>
    <scope>NUCLEOTIDE SEQUENCE [LARGE SCALE GENOMIC DNA]</scope>
    <source>
        <strain evidence="4 5">NRRL YB-4993</strain>
    </source>
</reference>
<dbReference type="GO" id="GO:0031624">
    <property type="term" value="F:ubiquitin conjugating enzyme binding"/>
    <property type="evidence" value="ECO:0007669"/>
    <property type="project" value="TreeGrafter"/>
</dbReference>
<accession>A0A1A0H4G6</accession>
<feature type="non-terminal residue" evidence="4">
    <location>
        <position position="1"/>
    </location>
</feature>
<feature type="domain" description="CUE" evidence="3">
    <location>
        <begin position="78"/>
        <end position="121"/>
    </location>
</feature>
<feature type="region of interest" description="Disordered" evidence="2">
    <location>
        <begin position="1"/>
        <end position="87"/>
    </location>
</feature>
<organism evidence="4 5">
    <name type="scientific">Metschnikowia bicuspidata var. bicuspidata NRRL YB-4993</name>
    <dbReference type="NCBI Taxonomy" id="869754"/>
    <lineage>
        <taxon>Eukaryota</taxon>
        <taxon>Fungi</taxon>
        <taxon>Dikarya</taxon>
        <taxon>Ascomycota</taxon>
        <taxon>Saccharomycotina</taxon>
        <taxon>Pichiomycetes</taxon>
        <taxon>Metschnikowiaceae</taxon>
        <taxon>Metschnikowia</taxon>
    </lineage>
</organism>
<sequence>EEVSVDDEIKPQTTSKKGDSSKTVPEKTESSSAGKSPSTDSAQDSSKADAQGKPASASALTPVDDTEAPPRPKRPESPMAQMKRDLKDAFPQIEDKYIHAFLIASEGRMDPAFNALLFLLDPSFEPEPVVTAAKPVIKEKPQYTDDELLARQLQKEFDREERRRRHAASKSRPRHSGANHEEENESPDEIDQLKEQFSQGFEEAKTTINSWVSGLSKKFSQDGDGSSSSAGLNSNPKLFGALGGSSFNSSAKKSPHKFDEDPEILSLDFSRKVDLDDKDQPRLPRRVEKKDQDTRWQPLNSDVPVSSDAFLVTDLEEED</sequence>
<feature type="compositionally biased region" description="Low complexity" evidence="2">
    <location>
        <begin position="216"/>
        <end position="229"/>
    </location>
</feature>
<feature type="compositionally biased region" description="Polar residues" evidence="2">
    <location>
        <begin position="30"/>
        <end position="45"/>
    </location>
</feature>
<evidence type="ECO:0000259" key="3">
    <source>
        <dbReference type="PROSITE" id="PS51140"/>
    </source>
</evidence>
<evidence type="ECO:0000313" key="4">
    <source>
        <dbReference type="EMBL" id="OBA18969.1"/>
    </source>
</evidence>
<dbReference type="InterPro" id="IPR009060">
    <property type="entry name" value="UBA-like_sf"/>
</dbReference>
<gene>
    <name evidence="4" type="ORF">METBIDRAFT_16462</name>
</gene>
<dbReference type="OrthoDB" id="9942608at2759"/>
<feature type="region of interest" description="Disordered" evidence="2">
    <location>
        <begin position="216"/>
        <end position="319"/>
    </location>
</feature>
<dbReference type="SMART" id="SM00546">
    <property type="entry name" value="CUE"/>
    <property type="match status" value="1"/>
</dbReference>
<dbReference type="FunFam" id="1.10.8.10:FF:000064">
    <property type="entry name" value="Similar to CUE domain-containing protein"/>
    <property type="match status" value="1"/>
</dbReference>
<comment type="caution">
    <text evidence="4">The sequence shown here is derived from an EMBL/GenBank/DDBJ whole genome shotgun (WGS) entry which is preliminary data.</text>
</comment>
<feature type="non-terminal residue" evidence="4">
    <location>
        <position position="319"/>
    </location>
</feature>
<dbReference type="AlphaFoldDB" id="A0A1A0H4G6"/>
<dbReference type="Gene3D" id="1.10.8.10">
    <property type="entry name" value="DNA helicase RuvA subunit, C-terminal domain"/>
    <property type="match status" value="1"/>
</dbReference>
<protein>
    <recommendedName>
        <fullName evidence="3">CUE domain-containing protein</fullName>
    </recommendedName>
</protein>
<feature type="compositionally biased region" description="Polar residues" evidence="2">
    <location>
        <begin position="295"/>
        <end position="304"/>
    </location>
</feature>
<dbReference type="InterPro" id="IPR003892">
    <property type="entry name" value="CUE"/>
</dbReference>
<feature type="compositionally biased region" description="Basic residues" evidence="2">
    <location>
        <begin position="162"/>
        <end position="177"/>
    </location>
</feature>
<evidence type="ECO:0000256" key="2">
    <source>
        <dbReference type="SAM" id="MobiDB-lite"/>
    </source>
</evidence>
<dbReference type="PANTHER" id="PTHR16461:SF5">
    <property type="entry name" value="TOLL-INTERACTING PROTEIN"/>
    <property type="match status" value="1"/>
</dbReference>
<keyword evidence="5" id="KW-1185">Reference proteome</keyword>
<feature type="compositionally biased region" description="Basic and acidic residues" evidence="2">
    <location>
        <begin position="68"/>
        <end position="87"/>
    </location>
</feature>
<feature type="compositionally biased region" description="Basic and acidic residues" evidence="2">
    <location>
        <begin position="269"/>
        <end position="294"/>
    </location>
</feature>
<dbReference type="GO" id="GO:0005737">
    <property type="term" value="C:cytoplasm"/>
    <property type="evidence" value="ECO:0007669"/>
    <property type="project" value="TreeGrafter"/>
</dbReference>
<dbReference type="Proteomes" id="UP000092555">
    <property type="component" value="Unassembled WGS sequence"/>
</dbReference>
<dbReference type="PROSITE" id="PS51140">
    <property type="entry name" value="CUE"/>
    <property type="match status" value="1"/>
</dbReference>
<dbReference type="SUPFAM" id="SSF46934">
    <property type="entry name" value="UBA-like"/>
    <property type="match status" value="1"/>
</dbReference>
<feature type="compositionally biased region" description="Basic and acidic residues" evidence="2">
    <location>
        <begin position="16"/>
        <end position="29"/>
    </location>
</feature>
<dbReference type="RefSeq" id="XP_018709504.1">
    <property type="nucleotide sequence ID" value="XM_018854646.1"/>
</dbReference>
<name>A0A1A0H4G6_9ASCO</name>
<evidence type="ECO:0000313" key="5">
    <source>
        <dbReference type="Proteomes" id="UP000092555"/>
    </source>
</evidence>
<keyword evidence="1" id="KW-0833">Ubl conjugation pathway</keyword>
<proteinExistence type="predicted"/>
<dbReference type="Pfam" id="PF02845">
    <property type="entry name" value="CUE"/>
    <property type="match status" value="1"/>
</dbReference>
<dbReference type="PANTHER" id="PTHR16461">
    <property type="entry name" value="TOLL-INTERACTING PROTEIN"/>
    <property type="match status" value="1"/>
</dbReference>